<dbReference type="Proteomes" id="UP000248329">
    <property type="component" value="Unassembled WGS sequence"/>
</dbReference>
<name>A0AC61L4V2_9EURY</name>
<evidence type="ECO:0000313" key="2">
    <source>
        <dbReference type="Proteomes" id="UP000248329"/>
    </source>
</evidence>
<comment type="caution">
    <text evidence="1">The sequence shown here is derived from an EMBL/GenBank/DDBJ whole genome shotgun (WGS) entry which is preliminary data.</text>
</comment>
<reference evidence="1" key="1">
    <citation type="submission" date="2018-01" db="EMBL/GenBank/DDBJ databases">
        <authorList>
            <person name="Krukenberg V."/>
        </authorList>
    </citation>
    <scope>NUCLEOTIDE SEQUENCE</scope>
    <source>
        <strain evidence="1">E20ANME2</strain>
    </source>
</reference>
<evidence type="ECO:0000313" key="1">
    <source>
        <dbReference type="EMBL" id="PXF61408.1"/>
    </source>
</evidence>
<protein>
    <submittedName>
        <fullName evidence="1">Uncharacterized protein</fullName>
    </submittedName>
</protein>
<accession>A0AC61L4V2</accession>
<organism evidence="1 2">
    <name type="scientific">Candidatus Methanogaster sp</name>
    <dbReference type="NCBI Taxonomy" id="3386292"/>
    <lineage>
        <taxon>Archaea</taxon>
        <taxon>Methanobacteriati</taxon>
        <taxon>Methanobacteriota</taxon>
        <taxon>Stenosarchaea group</taxon>
        <taxon>Methanomicrobia</taxon>
        <taxon>Methanosarcinales</taxon>
        <taxon>ANME-2 cluster</taxon>
        <taxon>Candidatus Methanogasteraceae</taxon>
        <taxon>Candidatus Methanogaster</taxon>
    </lineage>
</organism>
<sequence length="94" mass="10685">MLHGDHLVRVIFEEHEDHLLNCDRIPIETSAVSGGVQMMIKYFKDIDILYIELHKGEFGYSEEIADGAIFDISQEGEILSIEVLDVAKKFHKPG</sequence>
<proteinExistence type="predicted"/>
<dbReference type="EMBL" id="PQXF01000005">
    <property type="protein sequence ID" value="PXF61408.1"/>
    <property type="molecule type" value="Genomic_DNA"/>
</dbReference>
<gene>
    <name evidence="1" type="ORF">C4B59_04000</name>
</gene>